<evidence type="ECO:0000313" key="1">
    <source>
        <dbReference type="EMBL" id="GBP49378.1"/>
    </source>
</evidence>
<proteinExistence type="predicted"/>
<evidence type="ECO:0000313" key="2">
    <source>
        <dbReference type="Proteomes" id="UP000299102"/>
    </source>
</evidence>
<dbReference type="EMBL" id="BGZK01000543">
    <property type="protein sequence ID" value="GBP49378.1"/>
    <property type="molecule type" value="Genomic_DNA"/>
</dbReference>
<gene>
    <name evidence="1" type="ORF">EVAR_24683_1</name>
</gene>
<sequence length="234" mass="27106">MSYHAHYRVPNPLLQRDALQRRVVTNGESVHCSTRPTSLDAVFDPEFNTKRLLEYYEIMSRSSKARLTFNTYRFKIAGPNTERCGTSRSNRISSPIVAEGTARLVFQRESFGSFERACITFDRSRNLHFATETRKELLRYFNGIRENFWTWFKPYKRILRMTAKRYKSSTIVIISPMLGHPVLVPAYTHSLQSAGRQKSHVEDICNQTHMCVSAFDTSIEAVNGAFRRLGKFSF</sequence>
<keyword evidence="2" id="KW-1185">Reference proteome</keyword>
<protein>
    <submittedName>
        <fullName evidence="1">Uncharacterized protein</fullName>
    </submittedName>
</protein>
<reference evidence="1 2" key="1">
    <citation type="journal article" date="2019" name="Commun. Biol.">
        <title>The bagworm genome reveals a unique fibroin gene that provides high tensile strength.</title>
        <authorList>
            <person name="Kono N."/>
            <person name="Nakamura H."/>
            <person name="Ohtoshi R."/>
            <person name="Tomita M."/>
            <person name="Numata K."/>
            <person name="Arakawa K."/>
        </authorList>
    </citation>
    <scope>NUCLEOTIDE SEQUENCE [LARGE SCALE GENOMIC DNA]</scope>
</reference>
<name>A0A4C1WDD1_EUMVA</name>
<comment type="caution">
    <text evidence="1">The sequence shown here is derived from an EMBL/GenBank/DDBJ whole genome shotgun (WGS) entry which is preliminary data.</text>
</comment>
<dbReference type="AlphaFoldDB" id="A0A4C1WDD1"/>
<accession>A0A4C1WDD1</accession>
<dbReference type="Proteomes" id="UP000299102">
    <property type="component" value="Unassembled WGS sequence"/>
</dbReference>
<organism evidence="1 2">
    <name type="scientific">Eumeta variegata</name>
    <name type="common">Bagworm moth</name>
    <name type="synonym">Eumeta japonica</name>
    <dbReference type="NCBI Taxonomy" id="151549"/>
    <lineage>
        <taxon>Eukaryota</taxon>
        <taxon>Metazoa</taxon>
        <taxon>Ecdysozoa</taxon>
        <taxon>Arthropoda</taxon>
        <taxon>Hexapoda</taxon>
        <taxon>Insecta</taxon>
        <taxon>Pterygota</taxon>
        <taxon>Neoptera</taxon>
        <taxon>Endopterygota</taxon>
        <taxon>Lepidoptera</taxon>
        <taxon>Glossata</taxon>
        <taxon>Ditrysia</taxon>
        <taxon>Tineoidea</taxon>
        <taxon>Psychidae</taxon>
        <taxon>Oiketicinae</taxon>
        <taxon>Eumeta</taxon>
    </lineage>
</organism>